<dbReference type="Proteomes" id="UP001449657">
    <property type="component" value="Chromosome"/>
</dbReference>
<protein>
    <submittedName>
        <fullName evidence="3">Phosphatase PAP2 family protein</fullName>
    </submittedName>
</protein>
<keyword evidence="4" id="KW-1185">Reference proteome</keyword>
<sequence length="235" mass="26365">MFNIVFRWQVAAMLLLSGTCFAQEIKQPLPYDSLYRMRPINFRRELFIPGSLILAGIAANGNGPEGFKKELVEERNEHMSAFHTHIDNYLQYAPIAIAYGLDAAGIPSRTDIRNRTAILIKGEAMMFATVSLLKNTTHQLRPDGTTYNSFPSGHTAQAFAAATFLSEEYKHRFPWMPYAAYGVASAVGGLRIANNRHYVSDVLVGAGLGILSMKVAYWTHRYKWNKKNKTVADPF</sequence>
<organism evidence="3 4">
    <name type="scientific">Chitinophaga caseinilytica</name>
    <dbReference type="NCBI Taxonomy" id="2267521"/>
    <lineage>
        <taxon>Bacteria</taxon>
        <taxon>Pseudomonadati</taxon>
        <taxon>Bacteroidota</taxon>
        <taxon>Chitinophagia</taxon>
        <taxon>Chitinophagales</taxon>
        <taxon>Chitinophagaceae</taxon>
        <taxon>Chitinophaga</taxon>
    </lineage>
</organism>
<dbReference type="Pfam" id="PF01569">
    <property type="entry name" value="PAP2"/>
    <property type="match status" value="1"/>
</dbReference>
<proteinExistence type="predicted"/>
<keyword evidence="1" id="KW-0732">Signal</keyword>
<name>A0ABZ2Z4F5_9BACT</name>
<dbReference type="RefSeq" id="WP_341840288.1">
    <property type="nucleotide sequence ID" value="NZ_CP149792.1"/>
</dbReference>
<evidence type="ECO:0000313" key="4">
    <source>
        <dbReference type="Proteomes" id="UP001449657"/>
    </source>
</evidence>
<gene>
    <name evidence="3" type="ORF">WJU22_21795</name>
</gene>
<feature type="chain" id="PRO_5046449761" evidence="1">
    <location>
        <begin position="23"/>
        <end position="235"/>
    </location>
</feature>
<dbReference type="CDD" id="cd03394">
    <property type="entry name" value="PAP2_like_5"/>
    <property type="match status" value="1"/>
</dbReference>
<evidence type="ECO:0000256" key="1">
    <source>
        <dbReference type="SAM" id="SignalP"/>
    </source>
</evidence>
<reference evidence="3 4" key="1">
    <citation type="submission" date="2024-03" db="EMBL/GenBank/DDBJ databases">
        <title>Chitinophaga caseinilytica sp. nov., a casein hydrolysing bacterium isolated from forest soil.</title>
        <authorList>
            <person name="Lee D.S."/>
            <person name="Han D.M."/>
            <person name="Baek J.H."/>
            <person name="Choi D.G."/>
            <person name="Jeon J.H."/>
            <person name="Jeon C.O."/>
        </authorList>
    </citation>
    <scope>NUCLEOTIDE SEQUENCE [LARGE SCALE GENOMIC DNA]</scope>
    <source>
        <strain evidence="3 4">KACC 19118</strain>
    </source>
</reference>
<dbReference type="Gene3D" id="1.20.144.10">
    <property type="entry name" value="Phosphatidic acid phosphatase type 2/haloperoxidase"/>
    <property type="match status" value="1"/>
</dbReference>
<feature type="signal peptide" evidence="1">
    <location>
        <begin position="1"/>
        <end position="22"/>
    </location>
</feature>
<evidence type="ECO:0000313" key="3">
    <source>
        <dbReference type="EMBL" id="WZN45536.1"/>
    </source>
</evidence>
<dbReference type="InterPro" id="IPR000326">
    <property type="entry name" value="PAP2/HPO"/>
</dbReference>
<dbReference type="PANTHER" id="PTHR14969">
    <property type="entry name" value="SPHINGOSINE-1-PHOSPHATE PHOSPHOHYDROLASE"/>
    <property type="match status" value="1"/>
</dbReference>
<feature type="domain" description="Phosphatidic acid phosphatase type 2/haloperoxidase" evidence="2">
    <location>
        <begin position="116"/>
        <end position="217"/>
    </location>
</feature>
<dbReference type="SUPFAM" id="SSF48317">
    <property type="entry name" value="Acid phosphatase/Vanadium-dependent haloperoxidase"/>
    <property type="match status" value="1"/>
</dbReference>
<accession>A0ABZ2Z4F5</accession>
<evidence type="ECO:0000259" key="2">
    <source>
        <dbReference type="SMART" id="SM00014"/>
    </source>
</evidence>
<dbReference type="EMBL" id="CP150096">
    <property type="protein sequence ID" value="WZN45536.1"/>
    <property type="molecule type" value="Genomic_DNA"/>
</dbReference>
<dbReference type="SMART" id="SM00014">
    <property type="entry name" value="acidPPc"/>
    <property type="match status" value="1"/>
</dbReference>
<dbReference type="PANTHER" id="PTHR14969:SF13">
    <property type="entry name" value="AT30094P"/>
    <property type="match status" value="1"/>
</dbReference>
<dbReference type="InterPro" id="IPR036938">
    <property type="entry name" value="PAP2/HPO_sf"/>
</dbReference>